<reference evidence="1 2" key="1">
    <citation type="journal article" date="2023" name="Hortic Res">
        <title>Pangenome of water caltrop reveals structural variations and asymmetric subgenome divergence after allopolyploidization.</title>
        <authorList>
            <person name="Zhang X."/>
            <person name="Chen Y."/>
            <person name="Wang L."/>
            <person name="Yuan Y."/>
            <person name="Fang M."/>
            <person name="Shi L."/>
            <person name="Lu R."/>
            <person name="Comes H.P."/>
            <person name="Ma Y."/>
            <person name="Chen Y."/>
            <person name="Huang G."/>
            <person name="Zhou Y."/>
            <person name="Zheng Z."/>
            <person name="Qiu Y."/>
        </authorList>
    </citation>
    <scope>NUCLEOTIDE SEQUENCE [LARGE SCALE GENOMIC DNA]</scope>
    <source>
        <strain evidence="1">F231</strain>
    </source>
</reference>
<protein>
    <submittedName>
        <fullName evidence="1">Uncharacterized protein</fullName>
    </submittedName>
</protein>
<accession>A0AAN7MB45</accession>
<dbReference type="AlphaFoldDB" id="A0AAN7MB45"/>
<organism evidence="1 2">
    <name type="scientific">Trapa natans</name>
    <name type="common">Water chestnut</name>
    <dbReference type="NCBI Taxonomy" id="22666"/>
    <lineage>
        <taxon>Eukaryota</taxon>
        <taxon>Viridiplantae</taxon>
        <taxon>Streptophyta</taxon>
        <taxon>Embryophyta</taxon>
        <taxon>Tracheophyta</taxon>
        <taxon>Spermatophyta</taxon>
        <taxon>Magnoliopsida</taxon>
        <taxon>eudicotyledons</taxon>
        <taxon>Gunneridae</taxon>
        <taxon>Pentapetalae</taxon>
        <taxon>rosids</taxon>
        <taxon>malvids</taxon>
        <taxon>Myrtales</taxon>
        <taxon>Lythraceae</taxon>
        <taxon>Trapa</taxon>
    </lineage>
</organism>
<evidence type="ECO:0000313" key="2">
    <source>
        <dbReference type="Proteomes" id="UP001346149"/>
    </source>
</evidence>
<dbReference type="Proteomes" id="UP001346149">
    <property type="component" value="Unassembled WGS sequence"/>
</dbReference>
<name>A0AAN7MB45_TRANT</name>
<dbReference type="EMBL" id="JAXQNO010000003">
    <property type="protein sequence ID" value="KAK4801672.1"/>
    <property type="molecule type" value="Genomic_DNA"/>
</dbReference>
<keyword evidence="2" id="KW-1185">Reference proteome</keyword>
<gene>
    <name evidence="1" type="ORF">SAY86_022159</name>
</gene>
<sequence length="90" mass="10180">MDVIILADGSKQVRRVNLMEKPKGRWINVPTGELRTSMSGRSRKKWNSPCLSMKVGNGREGLSLRVSKLDGRNEFKMHQVVVSISILKEN</sequence>
<evidence type="ECO:0000313" key="1">
    <source>
        <dbReference type="EMBL" id="KAK4801672.1"/>
    </source>
</evidence>
<proteinExistence type="predicted"/>
<comment type="caution">
    <text evidence="1">The sequence shown here is derived from an EMBL/GenBank/DDBJ whole genome shotgun (WGS) entry which is preliminary data.</text>
</comment>